<accession>A0A2Z7A5V8</accession>
<feature type="domain" description="DUF8041" evidence="2">
    <location>
        <begin position="92"/>
        <end position="258"/>
    </location>
</feature>
<protein>
    <recommendedName>
        <fullName evidence="5">HSP20-like chaperones superfamily protein</fullName>
    </recommendedName>
</protein>
<dbReference type="InterPro" id="IPR058937">
    <property type="entry name" value="ACL_Hsps-like_put"/>
</dbReference>
<dbReference type="CDD" id="cd06464">
    <property type="entry name" value="ACD_sHsps-like"/>
    <property type="match status" value="1"/>
</dbReference>
<feature type="domain" description="Hsps-like putative alpha-crystallin-like" evidence="1">
    <location>
        <begin position="362"/>
        <end position="470"/>
    </location>
</feature>
<organism evidence="3 4">
    <name type="scientific">Dorcoceras hygrometricum</name>
    <dbReference type="NCBI Taxonomy" id="472368"/>
    <lineage>
        <taxon>Eukaryota</taxon>
        <taxon>Viridiplantae</taxon>
        <taxon>Streptophyta</taxon>
        <taxon>Embryophyta</taxon>
        <taxon>Tracheophyta</taxon>
        <taxon>Spermatophyta</taxon>
        <taxon>Magnoliopsida</taxon>
        <taxon>eudicotyledons</taxon>
        <taxon>Gunneridae</taxon>
        <taxon>Pentapetalae</taxon>
        <taxon>asterids</taxon>
        <taxon>lamiids</taxon>
        <taxon>Lamiales</taxon>
        <taxon>Gesneriaceae</taxon>
        <taxon>Didymocarpoideae</taxon>
        <taxon>Trichosporeae</taxon>
        <taxon>Loxocarpinae</taxon>
        <taxon>Dorcoceras</taxon>
    </lineage>
</organism>
<evidence type="ECO:0008006" key="5">
    <source>
        <dbReference type="Google" id="ProtNLM"/>
    </source>
</evidence>
<dbReference type="InterPro" id="IPR008978">
    <property type="entry name" value="HSP20-like_chaperone"/>
</dbReference>
<gene>
    <name evidence="3" type="ORF">F511_43567</name>
</gene>
<dbReference type="PANTHER" id="PTHR33981:SF10">
    <property type="entry name" value="HSP20-LIKE CHAPERONES SUPERFAMILY PROTEIN"/>
    <property type="match status" value="1"/>
</dbReference>
<dbReference type="PANTHER" id="PTHR33981">
    <property type="entry name" value="EXPRESSED PROTEIN"/>
    <property type="match status" value="1"/>
</dbReference>
<keyword evidence="4" id="KW-1185">Reference proteome</keyword>
<evidence type="ECO:0000313" key="4">
    <source>
        <dbReference type="Proteomes" id="UP000250235"/>
    </source>
</evidence>
<dbReference type="Pfam" id="PF26144">
    <property type="entry name" value="ACL_Hsps-like"/>
    <property type="match status" value="1"/>
</dbReference>
<reference evidence="3 4" key="1">
    <citation type="journal article" date="2015" name="Proc. Natl. Acad. Sci. U.S.A.">
        <title>The resurrection genome of Boea hygrometrica: A blueprint for survival of dehydration.</title>
        <authorList>
            <person name="Xiao L."/>
            <person name="Yang G."/>
            <person name="Zhang L."/>
            <person name="Yang X."/>
            <person name="Zhao S."/>
            <person name="Ji Z."/>
            <person name="Zhou Q."/>
            <person name="Hu M."/>
            <person name="Wang Y."/>
            <person name="Chen M."/>
            <person name="Xu Y."/>
            <person name="Jin H."/>
            <person name="Xiao X."/>
            <person name="Hu G."/>
            <person name="Bao F."/>
            <person name="Hu Y."/>
            <person name="Wan P."/>
            <person name="Li L."/>
            <person name="Deng X."/>
            <person name="Kuang T."/>
            <person name="Xiang C."/>
            <person name="Zhu J.K."/>
            <person name="Oliver M.J."/>
            <person name="He Y."/>
        </authorList>
    </citation>
    <scope>NUCLEOTIDE SEQUENCE [LARGE SCALE GENOMIC DNA]</scope>
    <source>
        <strain evidence="4">cv. XS01</strain>
    </source>
</reference>
<dbReference type="OrthoDB" id="1695413at2759"/>
<evidence type="ECO:0000259" key="2">
    <source>
        <dbReference type="Pfam" id="PF26145"/>
    </source>
</evidence>
<dbReference type="InterPro" id="IPR058354">
    <property type="entry name" value="DUF8041"/>
</dbReference>
<dbReference type="AlphaFoldDB" id="A0A2Z7A5V8"/>
<dbReference type="SUPFAM" id="SSF49764">
    <property type="entry name" value="HSP20-like chaperones"/>
    <property type="match status" value="1"/>
</dbReference>
<evidence type="ECO:0000259" key="1">
    <source>
        <dbReference type="Pfam" id="PF26144"/>
    </source>
</evidence>
<proteinExistence type="predicted"/>
<dbReference type="EMBL" id="KV020795">
    <property type="protein sequence ID" value="KZV14355.1"/>
    <property type="molecule type" value="Genomic_DNA"/>
</dbReference>
<evidence type="ECO:0000313" key="3">
    <source>
        <dbReference type="EMBL" id="KZV14355.1"/>
    </source>
</evidence>
<dbReference type="Pfam" id="PF26145">
    <property type="entry name" value="DUF8041"/>
    <property type="match status" value="1"/>
</dbReference>
<name>A0A2Z7A5V8_9LAMI</name>
<dbReference type="Proteomes" id="UP000250235">
    <property type="component" value="Unassembled WGS sequence"/>
</dbReference>
<sequence length="493" mass="56059">MGEDLLTGLTIENYPSTFLSMDSIAISHEDAELHRQVDLSGPPDINLPLSVERSPPPAQSWNHDAFDMLEVGLGHQVNDSDKLLDLPKIVRKCAKRLDSVWGAWFFFTFYFKPVLKDKSKCNIVRDSSGVSGFDKSDLQLDVFLVQHDMENMYMWVFKDRPENALGKMQLRSYMNGNSRHGERPFPFSVEKGFVRSHKMQRKHYRGLSNPQCVHGIELVPSPKLLSLDEEEQKKWMELTGRELNFCVPPEAKEFSSWRNLPNTEFELERPLPPLKNNPAKKLLNGSGLNLSTQPSNHVNGNGIDLSVCNKKRKDLFSHGNDEDCSFPTNLNGDLHQDVDLNPIEPPWLSEFSGVMRNVYGPVTAAKSIYEDDEGYLILVTLPFADPERVKVHWWNNLTHGVVKISSVSTACMPFIQRNDRTFKLSDPAPEHCPPGEFKREIPLPARIPDDAKLEAYFDKSGTILEIKVPKHRLGPEEHEVLVSLRPPNEFVLP</sequence>
<dbReference type="Gene3D" id="2.60.40.790">
    <property type="match status" value="1"/>
</dbReference>